<name>R7ZMI2_9BACT</name>
<dbReference type="RefSeq" id="WP_010856503.1">
    <property type="nucleotide sequence ID" value="NZ_AQHR01000110.1"/>
</dbReference>
<evidence type="ECO:0008006" key="4">
    <source>
        <dbReference type="Google" id="ProtNLM"/>
    </source>
</evidence>
<protein>
    <recommendedName>
        <fullName evidence="4">Outer membrane protein</fullName>
    </recommendedName>
</protein>
<sequence length="229" mass="25463">MKKNLIVLILLACSGMGYAQHLMVEGKSELKALPDEAVLVLTLTEVAMTTSEVTNALNRKSKTVSDALKKSGAKAYTFTADNYYVNVNRVYTKGTAKDSGYVASQQLRVVVSDTGTDLVKAIEAVQQAENLSFQLQFRVSEVKRKGYEEELLKLALEDAKRQARVIAETMGITEFRVHQVDYTTGTTFPPIMYRAEAMMMKAADDRVGPTLQVEEQTISDRVKVVFTFE</sequence>
<feature type="signal peptide" evidence="1">
    <location>
        <begin position="1"/>
        <end position="19"/>
    </location>
</feature>
<dbReference type="GO" id="GO:0006974">
    <property type="term" value="P:DNA damage response"/>
    <property type="evidence" value="ECO:0007669"/>
    <property type="project" value="TreeGrafter"/>
</dbReference>
<dbReference type="Gene3D" id="3.30.70.2970">
    <property type="entry name" value="Protein of unknown function (DUF541), domain 2"/>
    <property type="match status" value="1"/>
</dbReference>
<evidence type="ECO:0000313" key="3">
    <source>
        <dbReference type="Proteomes" id="UP000013909"/>
    </source>
</evidence>
<comment type="caution">
    <text evidence="2">The sequence shown here is derived from an EMBL/GenBank/DDBJ whole genome shotgun (WGS) entry which is preliminary data.</text>
</comment>
<keyword evidence="3" id="KW-1185">Reference proteome</keyword>
<dbReference type="InterPro" id="IPR052022">
    <property type="entry name" value="26kDa_periplasmic_antigen"/>
</dbReference>
<dbReference type="Proteomes" id="UP000013909">
    <property type="component" value="Unassembled WGS sequence"/>
</dbReference>
<accession>R7ZMI2</accession>
<dbReference type="Gene3D" id="3.30.110.170">
    <property type="entry name" value="Protein of unknown function (DUF541), domain 1"/>
    <property type="match status" value="1"/>
</dbReference>
<evidence type="ECO:0000313" key="2">
    <source>
        <dbReference type="EMBL" id="EON75219.1"/>
    </source>
</evidence>
<dbReference type="OrthoDB" id="838701at2"/>
<feature type="chain" id="PRO_5004450925" description="Outer membrane protein" evidence="1">
    <location>
        <begin position="20"/>
        <end position="229"/>
    </location>
</feature>
<dbReference type="InterPro" id="IPR007497">
    <property type="entry name" value="SIMPL/DUF541"/>
</dbReference>
<dbReference type="EMBL" id="AQHR01000110">
    <property type="protein sequence ID" value="EON75219.1"/>
    <property type="molecule type" value="Genomic_DNA"/>
</dbReference>
<reference evidence="2 3" key="1">
    <citation type="submission" date="2013-02" db="EMBL/GenBank/DDBJ databases">
        <title>A novel strain isolated from Lonar lake, Maharashtra, India.</title>
        <authorList>
            <person name="Singh A."/>
        </authorList>
    </citation>
    <scope>NUCLEOTIDE SEQUENCE [LARGE SCALE GENOMIC DNA]</scope>
    <source>
        <strain evidence="2 3">AK24</strain>
    </source>
</reference>
<dbReference type="PANTHER" id="PTHR34387:SF2">
    <property type="entry name" value="SLR1258 PROTEIN"/>
    <property type="match status" value="1"/>
</dbReference>
<dbReference type="STRING" id="1232681.ADIS_4390"/>
<gene>
    <name evidence="2" type="ORF">ADIS_4390</name>
</gene>
<dbReference type="Pfam" id="PF04402">
    <property type="entry name" value="SIMPL"/>
    <property type="match status" value="1"/>
</dbReference>
<keyword evidence="1" id="KW-0732">Signal</keyword>
<evidence type="ECO:0000256" key="1">
    <source>
        <dbReference type="SAM" id="SignalP"/>
    </source>
</evidence>
<dbReference type="PANTHER" id="PTHR34387">
    <property type="entry name" value="SLR1258 PROTEIN"/>
    <property type="match status" value="1"/>
</dbReference>
<dbReference type="AlphaFoldDB" id="R7ZMI2"/>
<proteinExistence type="predicted"/>
<organism evidence="2 3">
    <name type="scientific">Lunatimonas lonarensis</name>
    <dbReference type="NCBI Taxonomy" id="1232681"/>
    <lineage>
        <taxon>Bacteria</taxon>
        <taxon>Pseudomonadati</taxon>
        <taxon>Bacteroidota</taxon>
        <taxon>Cytophagia</taxon>
        <taxon>Cytophagales</taxon>
        <taxon>Cyclobacteriaceae</taxon>
    </lineage>
</organism>